<dbReference type="Proteomes" id="UP000518887">
    <property type="component" value="Unassembled WGS sequence"/>
</dbReference>
<dbReference type="InterPro" id="IPR027303">
    <property type="entry name" value="Gln_synth_gly_rich_site"/>
</dbReference>
<comment type="similarity">
    <text evidence="1 2">Belongs to the glutamine synthetase family.</text>
</comment>
<accession>A0A7W8G7X6</accession>
<keyword evidence="6" id="KW-1185">Reference proteome</keyword>
<dbReference type="InterPro" id="IPR052725">
    <property type="entry name" value="GS_Type-3"/>
</dbReference>
<feature type="domain" description="GS catalytic" evidence="4">
    <location>
        <begin position="156"/>
        <end position="586"/>
    </location>
</feature>
<dbReference type="SMART" id="SM01230">
    <property type="entry name" value="Gln-synt_C"/>
    <property type="match status" value="1"/>
</dbReference>
<dbReference type="SUPFAM" id="SSF55931">
    <property type="entry name" value="Glutamine synthetase/guanido kinase"/>
    <property type="match status" value="1"/>
</dbReference>
<dbReference type="PANTHER" id="PTHR42974">
    <property type="entry name" value="GLUTAMINE SYNTHETASE"/>
    <property type="match status" value="1"/>
</dbReference>
<dbReference type="Gene3D" id="1.20.120.1560">
    <property type="match status" value="1"/>
</dbReference>
<evidence type="ECO:0000256" key="1">
    <source>
        <dbReference type="PROSITE-ProRule" id="PRU01330"/>
    </source>
</evidence>
<dbReference type="GO" id="GO:0004356">
    <property type="term" value="F:glutamine synthetase activity"/>
    <property type="evidence" value="ECO:0007669"/>
    <property type="project" value="UniProtKB-EC"/>
</dbReference>
<organism evidence="5 6">
    <name type="scientific">Treponema ruminis</name>
    <dbReference type="NCBI Taxonomy" id="744515"/>
    <lineage>
        <taxon>Bacteria</taxon>
        <taxon>Pseudomonadati</taxon>
        <taxon>Spirochaetota</taxon>
        <taxon>Spirochaetia</taxon>
        <taxon>Spirochaetales</taxon>
        <taxon>Treponemataceae</taxon>
        <taxon>Treponema</taxon>
    </lineage>
</organism>
<dbReference type="PANTHER" id="PTHR42974:SF1">
    <property type="entry name" value="TYPE-3 GLUTAMINE SYNTHETASE"/>
    <property type="match status" value="1"/>
</dbReference>
<reference evidence="5 6" key="1">
    <citation type="submission" date="2020-08" db="EMBL/GenBank/DDBJ databases">
        <title>Genomic Encyclopedia of Type Strains, Phase IV (KMG-IV): sequencing the most valuable type-strain genomes for metagenomic binning, comparative biology and taxonomic classification.</title>
        <authorList>
            <person name="Goeker M."/>
        </authorList>
    </citation>
    <scope>NUCLEOTIDE SEQUENCE [LARGE SCALE GENOMIC DNA]</scope>
    <source>
        <strain evidence="5 6">DSM 103462</strain>
    </source>
</reference>
<dbReference type="InterPro" id="IPR040577">
    <property type="entry name" value="Gln-synt_C"/>
</dbReference>
<protein>
    <submittedName>
        <fullName evidence="5">Glutamine synthetase</fullName>
        <ecNumber evidence="5">6.3.1.2</ecNumber>
    </submittedName>
</protein>
<evidence type="ECO:0000256" key="2">
    <source>
        <dbReference type="RuleBase" id="RU000384"/>
    </source>
</evidence>
<dbReference type="InterPro" id="IPR008146">
    <property type="entry name" value="Gln_synth_cat_dom"/>
</dbReference>
<evidence type="ECO:0000259" key="4">
    <source>
        <dbReference type="PROSITE" id="PS51987"/>
    </source>
</evidence>
<dbReference type="Pfam" id="PF18318">
    <property type="entry name" value="Gln-synt_C-ter"/>
    <property type="match status" value="1"/>
</dbReference>
<dbReference type="Pfam" id="PF00120">
    <property type="entry name" value="Gln-synt_C"/>
    <property type="match status" value="1"/>
</dbReference>
<dbReference type="Gene3D" id="3.30.590.10">
    <property type="entry name" value="Glutamine synthetase/guanido kinase, catalytic domain"/>
    <property type="match status" value="1"/>
</dbReference>
<dbReference type="AlphaFoldDB" id="A0A7W8G7X6"/>
<dbReference type="PROSITE" id="PS51987">
    <property type="entry name" value="GS_CATALYTIC"/>
    <property type="match status" value="1"/>
</dbReference>
<dbReference type="EC" id="6.3.1.2" evidence="5"/>
<comment type="caution">
    <text evidence="5">The sequence shown here is derived from an EMBL/GenBank/DDBJ whole genome shotgun (WGS) entry which is preliminary data.</text>
</comment>
<dbReference type="InterPro" id="IPR008147">
    <property type="entry name" value="Gln_synt_N"/>
</dbReference>
<feature type="domain" description="GS beta-grasp" evidence="3">
    <location>
        <begin position="62"/>
        <end position="151"/>
    </location>
</feature>
<sequence>MDSVTSIFGENVFNETVMKARLPKETFKQLMKTIEDGEKLAPTVANVVANAMKDWAIEKGATHFTHWFQPLTGTTAEKHDSFITPSSEGKVIMEFSGKELVQGEPDASSFPSGGIRATFEARGYTAWDPTSYAFIKDGVLCIPTAFCSYTGEALDKKTPLLRSMQAISKQAVRVLHLFGNPDVTSVKTTVGPEQEYFLVDKAVWEKREDLIFTGRTLFGAKSPKGQELEDHYFGMIKPRVQAFMKDLNEELWKLGILAKTEHNEVAPAQHELAPIFTTTNIACDHNQLTMELMKKVAAKHGMVCLLHEKPFAGVNGSGKHNNWSISTNTGKNLLDPGATPESNAQFLLFLCAVIKAVDEYQDLLRISVASAGNDHRLGANEAPPAIVSMFLGDELSEILDCLEQGKPYGSHEKEKMQIGVTVLPDFNKDTTDRNRTSPFAFTGNKFEFRMLGSSESVACANVFLNTAVAEELAQFADELEKSSDFKGDLHKLILKTIKEHKRIIFNGNGYDDSWVKEAEKRGLLNLKSTPEALAKILDEKNVKVFEKHGVYSPVELKSRYEIHNENYSKIINIEALTMIDMVKKLYLPAGAKYAKFLADSVAVKKSIGGADDSYEADLLKKVSALTGKIYSEVQKLEKAVDGVSKLSAAGEIALYYRKEVFSVMGTLREAVDELEGFLPSSEWPVPSYGELLYSVK</sequence>
<proteinExistence type="inferred from homology"/>
<dbReference type="EMBL" id="JACHFQ010000002">
    <property type="protein sequence ID" value="MBB5225476.1"/>
    <property type="molecule type" value="Genomic_DNA"/>
</dbReference>
<dbReference type="InterPro" id="IPR014746">
    <property type="entry name" value="Gln_synth/guanido_kin_cat_dom"/>
</dbReference>
<evidence type="ECO:0000259" key="3">
    <source>
        <dbReference type="PROSITE" id="PS51986"/>
    </source>
</evidence>
<dbReference type="PROSITE" id="PS51986">
    <property type="entry name" value="GS_BETA_GRASP"/>
    <property type="match status" value="1"/>
</dbReference>
<dbReference type="Pfam" id="PF12437">
    <property type="entry name" value="GSIII_N"/>
    <property type="match status" value="1"/>
</dbReference>
<dbReference type="InterPro" id="IPR022147">
    <property type="entry name" value="GSIII_N"/>
</dbReference>
<dbReference type="PROSITE" id="PS00181">
    <property type="entry name" value="GLNA_ATP"/>
    <property type="match status" value="1"/>
</dbReference>
<evidence type="ECO:0000313" key="6">
    <source>
        <dbReference type="Proteomes" id="UP000518887"/>
    </source>
</evidence>
<name>A0A7W8G7X6_9SPIR</name>
<keyword evidence="5" id="KW-0436">Ligase</keyword>
<dbReference type="GO" id="GO:0006542">
    <property type="term" value="P:glutamine biosynthetic process"/>
    <property type="evidence" value="ECO:0007669"/>
    <property type="project" value="InterPro"/>
</dbReference>
<dbReference type="RefSeq" id="WP_184657788.1">
    <property type="nucleotide sequence ID" value="NZ_CP031518.1"/>
</dbReference>
<evidence type="ECO:0000313" key="5">
    <source>
        <dbReference type="EMBL" id="MBB5225476.1"/>
    </source>
</evidence>
<gene>
    <name evidence="5" type="ORF">HNP76_000820</name>
</gene>